<name>A0A927Q0Q6_9ACTN</name>
<comment type="caution">
    <text evidence="2">The sequence shown here is derived from an EMBL/GenBank/DDBJ whole genome shotgun (WGS) entry which is preliminary data.</text>
</comment>
<organism evidence="2 3">
    <name type="scientific">Nocardioides donggukensis</name>
    <dbReference type="NCBI Taxonomy" id="2774019"/>
    <lineage>
        <taxon>Bacteria</taxon>
        <taxon>Bacillati</taxon>
        <taxon>Actinomycetota</taxon>
        <taxon>Actinomycetes</taxon>
        <taxon>Propionibacteriales</taxon>
        <taxon>Nocardioidaceae</taxon>
        <taxon>Nocardioides</taxon>
    </lineage>
</organism>
<feature type="region of interest" description="Disordered" evidence="1">
    <location>
        <begin position="47"/>
        <end position="77"/>
    </location>
</feature>
<dbReference type="AlphaFoldDB" id="A0A927Q0Q6"/>
<evidence type="ECO:0000313" key="2">
    <source>
        <dbReference type="EMBL" id="MBD8870930.1"/>
    </source>
</evidence>
<sequence length="133" mass="15161">MSEHQPSSGDFTAEDQAATSDPFVAFVTTYSRMTATPEETDAMLDRAYGKGRHPGYEGRRWDRGEVRSPREPEPHGACEQCGEPLTWGFRFCSQECWNVWRAEQKPDPPTPSEMLVEMQAALDELRTYIEGRE</sequence>
<keyword evidence="3" id="KW-1185">Reference proteome</keyword>
<dbReference type="RefSeq" id="WP_192144258.1">
    <property type="nucleotide sequence ID" value="NZ_JACYXZ010000004.1"/>
</dbReference>
<feature type="compositionally biased region" description="Basic and acidic residues" evidence="1">
    <location>
        <begin position="47"/>
        <end position="76"/>
    </location>
</feature>
<dbReference type="EMBL" id="JACYXZ010000004">
    <property type="protein sequence ID" value="MBD8870930.1"/>
    <property type="molecule type" value="Genomic_DNA"/>
</dbReference>
<dbReference type="Proteomes" id="UP000616839">
    <property type="component" value="Unassembled WGS sequence"/>
</dbReference>
<accession>A0A927Q0Q6</accession>
<evidence type="ECO:0000256" key="1">
    <source>
        <dbReference type="SAM" id="MobiDB-lite"/>
    </source>
</evidence>
<reference evidence="2" key="1">
    <citation type="submission" date="2020-09" db="EMBL/GenBank/DDBJ databases">
        <title>Nocardioides sp. strain MJB4 16S ribosomal RNA gene Genome sequencing and assembly.</title>
        <authorList>
            <person name="Kim I."/>
        </authorList>
    </citation>
    <scope>NUCLEOTIDE SEQUENCE</scope>
    <source>
        <strain evidence="2">MJB4</strain>
    </source>
</reference>
<evidence type="ECO:0000313" key="3">
    <source>
        <dbReference type="Proteomes" id="UP000616839"/>
    </source>
</evidence>
<protein>
    <submittedName>
        <fullName evidence="2">DUF2116 family Zn-ribbon domain-containing protein</fullName>
    </submittedName>
</protein>
<gene>
    <name evidence="2" type="ORF">IE331_14975</name>
</gene>
<proteinExistence type="predicted"/>